<dbReference type="RefSeq" id="WP_166850226.1">
    <property type="nucleotide sequence ID" value="NZ_JAAONY010000001.1"/>
</dbReference>
<evidence type="ECO:0000313" key="3">
    <source>
        <dbReference type="EMBL" id="MBB6520790.1"/>
    </source>
</evidence>
<dbReference type="EMBL" id="JACHHT010000001">
    <property type="protein sequence ID" value="MBB6520790.1"/>
    <property type="molecule type" value="Genomic_DNA"/>
</dbReference>
<dbReference type="InterPro" id="IPR002347">
    <property type="entry name" value="SDR_fam"/>
</dbReference>
<dbReference type="InterPro" id="IPR020904">
    <property type="entry name" value="Sc_DH/Rdtase_CS"/>
</dbReference>
<dbReference type="Gene3D" id="3.40.50.720">
    <property type="entry name" value="NAD(P)-binding Rossmann-like Domain"/>
    <property type="match status" value="1"/>
</dbReference>
<keyword evidence="1" id="KW-0560">Oxidoreductase</keyword>
<dbReference type="Proteomes" id="UP000528457">
    <property type="component" value="Unassembled WGS sequence"/>
</dbReference>
<dbReference type="PROSITE" id="PS00061">
    <property type="entry name" value="ADH_SHORT"/>
    <property type="match status" value="1"/>
</dbReference>
<dbReference type="InParanoid" id="A0A7X0JR74"/>
<dbReference type="PRINTS" id="PR00080">
    <property type="entry name" value="SDRFAMILY"/>
</dbReference>
<dbReference type="AlphaFoldDB" id="A0A7X0JR74"/>
<comment type="caution">
    <text evidence="3">The sequence shown here is derived from an EMBL/GenBank/DDBJ whole genome shotgun (WGS) entry which is preliminary data.</text>
</comment>
<sequence>MTKNILITGATDGIGLEAAKLFAAQGHRILLHGRSPEKIAAAESILRTINKEVSISNYQADLSRPEETKHLAERIKNDQQQLDVLVNNAGVFKTPQAITAEGLDTRFVVNVIAPYYLTLELQPLLGSSGRVVNLSSAAQAKVNTQALLGKSQIDDMAAYAQSKLAIRMWTHHLARTSSEESAKLLALNPGSLLASKMVKEGFGVQGHDMAIGAKAIARIALEEDAQRHNGEYFDNDIGEYSDMPAEYSNAEASGKLLDAIEEVLRRFY</sequence>
<evidence type="ECO:0000256" key="1">
    <source>
        <dbReference type="ARBA" id="ARBA00023002"/>
    </source>
</evidence>
<dbReference type="PANTHER" id="PTHR43157">
    <property type="entry name" value="PHOSPHATIDYLINOSITOL-GLYCAN BIOSYNTHESIS CLASS F PROTEIN-RELATED"/>
    <property type="match status" value="1"/>
</dbReference>
<name>A0A7X0JR74_9GAMM</name>
<dbReference type="PANTHER" id="PTHR43157:SF31">
    <property type="entry name" value="PHOSPHATIDYLINOSITOL-GLYCAN BIOSYNTHESIS CLASS F PROTEIN"/>
    <property type="match status" value="1"/>
</dbReference>
<reference evidence="3 4" key="1">
    <citation type="submission" date="2020-08" db="EMBL/GenBank/DDBJ databases">
        <title>Genomic Encyclopedia of Type Strains, Phase IV (KMG-IV): sequencing the most valuable type-strain genomes for metagenomic binning, comparative biology and taxonomic classification.</title>
        <authorList>
            <person name="Goeker M."/>
        </authorList>
    </citation>
    <scope>NUCLEOTIDE SEQUENCE [LARGE SCALE GENOMIC DNA]</scope>
    <source>
        <strain evidence="3 4">DSM 22368</strain>
    </source>
</reference>
<dbReference type="Pfam" id="PF00106">
    <property type="entry name" value="adh_short"/>
    <property type="match status" value="1"/>
</dbReference>
<comment type="similarity">
    <text evidence="2">Belongs to the short-chain dehydrogenases/reductases (SDR) family.</text>
</comment>
<keyword evidence="4" id="KW-1185">Reference proteome</keyword>
<evidence type="ECO:0000256" key="2">
    <source>
        <dbReference type="RuleBase" id="RU000363"/>
    </source>
</evidence>
<protein>
    <submittedName>
        <fullName evidence="3">NAD(P)-dependent dehydrogenase (Short-subunit alcohol dehydrogenase family)</fullName>
    </submittedName>
</protein>
<proteinExistence type="inferred from homology"/>
<dbReference type="GO" id="GO:0016491">
    <property type="term" value="F:oxidoreductase activity"/>
    <property type="evidence" value="ECO:0007669"/>
    <property type="project" value="UniProtKB-KW"/>
</dbReference>
<organism evidence="3 4">
    <name type="scientific">Pseudoteredinibacter isoporae</name>
    <dbReference type="NCBI Taxonomy" id="570281"/>
    <lineage>
        <taxon>Bacteria</taxon>
        <taxon>Pseudomonadati</taxon>
        <taxon>Pseudomonadota</taxon>
        <taxon>Gammaproteobacteria</taxon>
        <taxon>Cellvibrionales</taxon>
        <taxon>Cellvibrionaceae</taxon>
        <taxon>Pseudoteredinibacter</taxon>
    </lineage>
</organism>
<accession>A0A7X0JR74</accession>
<dbReference type="InterPro" id="IPR036291">
    <property type="entry name" value="NAD(P)-bd_dom_sf"/>
</dbReference>
<dbReference type="SUPFAM" id="SSF51735">
    <property type="entry name" value="NAD(P)-binding Rossmann-fold domains"/>
    <property type="match status" value="1"/>
</dbReference>
<gene>
    <name evidence="3" type="ORF">HNR48_001068</name>
</gene>
<dbReference type="PRINTS" id="PR00081">
    <property type="entry name" value="GDHRDH"/>
</dbReference>
<evidence type="ECO:0000313" key="4">
    <source>
        <dbReference type="Proteomes" id="UP000528457"/>
    </source>
</evidence>